<accession>A0A8C5SJZ3</accession>
<proteinExistence type="predicted"/>
<dbReference type="Ensembl" id="ENSLLTT00000020288.1">
    <property type="protein sequence ID" value="ENSLLTP00000019566.1"/>
    <property type="gene ID" value="ENSLLTG00000014708.1"/>
</dbReference>
<dbReference type="Pfam" id="PF00400">
    <property type="entry name" value="WD40"/>
    <property type="match status" value="2"/>
</dbReference>
<organism evidence="1 2">
    <name type="scientific">Laticauda laticaudata</name>
    <name type="common">Blue-ringed sea krait</name>
    <name type="synonym">Blue-lipped sea krait</name>
    <dbReference type="NCBI Taxonomy" id="8630"/>
    <lineage>
        <taxon>Eukaryota</taxon>
        <taxon>Metazoa</taxon>
        <taxon>Chordata</taxon>
        <taxon>Craniata</taxon>
        <taxon>Vertebrata</taxon>
        <taxon>Euteleostomi</taxon>
        <taxon>Lepidosauria</taxon>
        <taxon>Squamata</taxon>
        <taxon>Bifurcata</taxon>
        <taxon>Unidentata</taxon>
        <taxon>Episquamata</taxon>
        <taxon>Toxicofera</taxon>
        <taxon>Serpentes</taxon>
        <taxon>Colubroidea</taxon>
        <taxon>Elapidae</taxon>
        <taxon>Laticaudinae</taxon>
        <taxon>Laticauda</taxon>
    </lineage>
</organism>
<dbReference type="GeneTree" id="ENSGT00390000012017"/>
<dbReference type="SUPFAM" id="SSF50978">
    <property type="entry name" value="WD40 repeat-like"/>
    <property type="match status" value="1"/>
</dbReference>
<dbReference type="InterPro" id="IPR015943">
    <property type="entry name" value="WD40/YVTN_repeat-like_dom_sf"/>
</dbReference>
<name>A0A8C5SJZ3_LATLA</name>
<dbReference type="SMART" id="SM00320">
    <property type="entry name" value="WD40"/>
    <property type="match status" value="2"/>
</dbReference>
<dbReference type="PANTHER" id="PTHR44525">
    <property type="entry name" value="WD REPEAT-CONTAINING PROTEIN 27"/>
    <property type="match status" value="1"/>
</dbReference>
<sequence>CLFFLQGSSFSCQPHEAYNLFLTAAIGDGIKLWDLRTLRCERRFEGHSSRSHPCGISVSPCGQFIACGSEDKCAYIYEKHSSTYSYKLTGHTESVINVAFNPSSPQVFLIFSLQILISECLLIKYCI</sequence>
<dbReference type="InterPro" id="IPR036322">
    <property type="entry name" value="WD40_repeat_dom_sf"/>
</dbReference>
<reference evidence="1" key="2">
    <citation type="submission" date="2025-09" db="UniProtKB">
        <authorList>
            <consortium name="Ensembl"/>
        </authorList>
    </citation>
    <scope>IDENTIFICATION</scope>
</reference>
<evidence type="ECO:0000313" key="2">
    <source>
        <dbReference type="Proteomes" id="UP000694406"/>
    </source>
</evidence>
<dbReference type="InterPro" id="IPR001680">
    <property type="entry name" value="WD40_rpt"/>
</dbReference>
<keyword evidence="2" id="KW-1185">Reference proteome</keyword>
<reference evidence="1" key="1">
    <citation type="submission" date="2025-08" db="UniProtKB">
        <authorList>
            <consortium name="Ensembl"/>
        </authorList>
    </citation>
    <scope>IDENTIFICATION</scope>
</reference>
<dbReference type="Proteomes" id="UP000694406">
    <property type="component" value="Unplaced"/>
</dbReference>
<evidence type="ECO:0000313" key="1">
    <source>
        <dbReference type="Ensembl" id="ENSLLTP00000019566.1"/>
    </source>
</evidence>
<dbReference type="PANTHER" id="PTHR44525:SF1">
    <property type="entry name" value="WD REPEAT-CONTAINING PROTEIN 27"/>
    <property type="match status" value="1"/>
</dbReference>
<dbReference type="InterPro" id="IPR042411">
    <property type="entry name" value="WDR27"/>
</dbReference>
<dbReference type="Gene3D" id="2.130.10.10">
    <property type="entry name" value="YVTN repeat-like/Quinoprotein amine dehydrogenase"/>
    <property type="match status" value="1"/>
</dbReference>
<dbReference type="AlphaFoldDB" id="A0A8C5SJZ3"/>
<protein>
    <submittedName>
        <fullName evidence="1">Uncharacterized protein</fullName>
    </submittedName>
</protein>